<feature type="transmembrane region" description="Helical" evidence="7">
    <location>
        <begin position="69"/>
        <end position="92"/>
    </location>
</feature>
<evidence type="ECO:0000256" key="3">
    <source>
        <dbReference type="ARBA" id="ARBA00022475"/>
    </source>
</evidence>
<keyword evidence="3" id="KW-1003">Cell membrane</keyword>
<feature type="transmembrane region" description="Helical" evidence="7">
    <location>
        <begin position="284"/>
        <end position="305"/>
    </location>
</feature>
<dbReference type="PANTHER" id="PTHR33567:SF3">
    <property type="entry name" value="CHROMATE ION TRANSPORTER (EUROFUNG)"/>
    <property type="match status" value="1"/>
</dbReference>
<dbReference type="GO" id="GO:0005886">
    <property type="term" value="C:plasma membrane"/>
    <property type="evidence" value="ECO:0007669"/>
    <property type="project" value="UniProtKB-SubCell"/>
</dbReference>
<evidence type="ECO:0000313" key="9">
    <source>
        <dbReference type="Proteomes" id="UP000290287"/>
    </source>
</evidence>
<feature type="transmembrane region" description="Helical" evidence="7">
    <location>
        <begin position="349"/>
        <end position="378"/>
    </location>
</feature>
<accession>A0A4Q0YZ75</accession>
<dbReference type="OrthoDB" id="8969999at2"/>
<evidence type="ECO:0000256" key="4">
    <source>
        <dbReference type="ARBA" id="ARBA00022692"/>
    </source>
</evidence>
<comment type="similarity">
    <text evidence="2">Belongs to the chromate ion transporter (CHR) (TC 2.A.51) family.</text>
</comment>
<feature type="transmembrane region" description="Helical" evidence="7">
    <location>
        <begin position="188"/>
        <end position="208"/>
    </location>
</feature>
<keyword evidence="6 7" id="KW-0472">Membrane</keyword>
<evidence type="ECO:0000256" key="1">
    <source>
        <dbReference type="ARBA" id="ARBA00004651"/>
    </source>
</evidence>
<dbReference type="EMBL" id="PEIB01000002">
    <property type="protein sequence ID" value="RXJ74519.1"/>
    <property type="molecule type" value="Genomic_DNA"/>
</dbReference>
<keyword evidence="5 7" id="KW-1133">Transmembrane helix</keyword>
<dbReference type="AlphaFoldDB" id="A0A4Q0YZ75"/>
<comment type="caution">
    <text evidence="8">The sequence shown here is derived from an EMBL/GenBank/DDBJ whole genome shotgun (WGS) entry which is preliminary data.</text>
</comment>
<proteinExistence type="inferred from homology"/>
<evidence type="ECO:0000256" key="2">
    <source>
        <dbReference type="ARBA" id="ARBA00005262"/>
    </source>
</evidence>
<organism evidence="8 9">
    <name type="scientific">Veronia nyctiphanis</name>
    <dbReference type="NCBI Taxonomy" id="1278244"/>
    <lineage>
        <taxon>Bacteria</taxon>
        <taxon>Pseudomonadati</taxon>
        <taxon>Pseudomonadota</taxon>
        <taxon>Gammaproteobacteria</taxon>
        <taxon>Vibrionales</taxon>
        <taxon>Vibrionaceae</taxon>
        <taxon>Veronia</taxon>
    </lineage>
</organism>
<feature type="transmembrane region" description="Helical" evidence="7">
    <location>
        <begin position="155"/>
        <end position="172"/>
    </location>
</feature>
<dbReference type="PANTHER" id="PTHR33567">
    <property type="entry name" value="CHROMATE ION TRANSPORTER (EUROFUNG)"/>
    <property type="match status" value="1"/>
</dbReference>
<feature type="transmembrane region" description="Helical" evidence="7">
    <location>
        <begin position="104"/>
        <end position="125"/>
    </location>
</feature>
<evidence type="ECO:0000256" key="6">
    <source>
        <dbReference type="ARBA" id="ARBA00023136"/>
    </source>
</evidence>
<evidence type="ECO:0000256" key="7">
    <source>
        <dbReference type="SAM" id="Phobius"/>
    </source>
</evidence>
<dbReference type="RefSeq" id="WP_129120988.1">
    <property type="nucleotide sequence ID" value="NZ_PEIB01000002.1"/>
</dbReference>
<protein>
    <submittedName>
        <fullName evidence="8">Chorismate-binding protein</fullName>
    </submittedName>
</protein>
<sequence length="385" mass="41186">MLEVFYRFFLLGCMSFGGPVAHIGYFQREFVDKRKWLSEEQFSSALSLCQFLPGPASSQLGMYIGHNRAGYIGALFAFLGFTLPSALLLTFAAVSASSLGQNEALSILISAAKLLAVVVVADAIWTMGKKFITDKATVVTCIATTAWILWQTGLIAQLAPIVIAGVFGAFLLSKPSSNTLDKHEGERAGALSVVLFTLFALLLVVPALLPQSATVDVFNYFYQAGSFVFGGGHVVLPLLQPIIEGNVADNVLIEGYAAAQLVPGPMFTIASYVGTSFDGVNPYLGSIIATIAIFLPGALLLFGAMPVWQSVMRNPQFAGAVTLINAAVVGLLLAAFYRPVWLGAVHNAFDIFVVVIGFVVLRKYSISVFWLLAAMLLYKGGMSII</sequence>
<dbReference type="InterPro" id="IPR003370">
    <property type="entry name" value="Chromate_transpt"/>
</dbReference>
<feature type="transmembrane region" description="Helical" evidence="7">
    <location>
        <begin position="317"/>
        <end position="337"/>
    </location>
</feature>
<dbReference type="Pfam" id="PF02417">
    <property type="entry name" value="Chromate_transp"/>
    <property type="match status" value="2"/>
</dbReference>
<keyword evidence="4 7" id="KW-0812">Transmembrane</keyword>
<dbReference type="GO" id="GO:0015109">
    <property type="term" value="F:chromate transmembrane transporter activity"/>
    <property type="evidence" value="ECO:0007669"/>
    <property type="project" value="InterPro"/>
</dbReference>
<keyword evidence="9" id="KW-1185">Reference proteome</keyword>
<dbReference type="InterPro" id="IPR014047">
    <property type="entry name" value="Chr_Tranpt_l_chain"/>
</dbReference>
<gene>
    <name evidence="8" type="ORF">CS022_02785</name>
</gene>
<evidence type="ECO:0000313" key="8">
    <source>
        <dbReference type="EMBL" id="RXJ74519.1"/>
    </source>
</evidence>
<name>A0A4Q0YZ75_9GAMM</name>
<dbReference type="Proteomes" id="UP000290287">
    <property type="component" value="Unassembled WGS sequence"/>
</dbReference>
<feature type="transmembrane region" description="Helical" evidence="7">
    <location>
        <begin position="220"/>
        <end position="239"/>
    </location>
</feature>
<dbReference type="PIRSF" id="PIRSF004810">
    <property type="entry name" value="ChrA"/>
    <property type="match status" value="1"/>
</dbReference>
<feature type="transmembrane region" description="Helical" evidence="7">
    <location>
        <begin position="6"/>
        <end position="26"/>
    </location>
</feature>
<comment type="subcellular location">
    <subcellularLocation>
        <location evidence="1">Cell membrane</location>
        <topology evidence="1">Multi-pass membrane protein</topology>
    </subcellularLocation>
</comment>
<dbReference type="NCBIfam" id="TIGR00937">
    <property type="entry name" value="2A51"/>
    <property type="match status" value="1"/>
</dbReference>
<evidence type="ECO:0000256" key="5">
    <source>
        <dbReference type="ARBA" id="ARBA00022989"/>
    </source>
</evidence>
<reference evidence="8 9" key="1">
    <citation type="submission" date="2017-10" db="EMBL/GenBank/DDBJ databases">
        <title>Nyctiphanis sp. nov., isolated from the stomach of the euphausiid Nyctiphanes simplex (Hansen, 1911) in the Gulf of California.</title>
        <authorList>
            <person name="Gomez-Gil B."/>
            <person name="Aguilar-Mendez M."/>
            <person name="Lopez-Cortes A."/>
            <person name="Gomez-Gutierrez J."/>
            <person name="Roque A."/>
            <person name="Lang E."/>
            <person name="Gonzalez-Castillo A."/>
        </authorList>
    </citation>
    <scope>NUCLEOTIDE SEQUENCE [LARGE SCALE GENOMIC DNA]</scope>
    <source>
        <strain evidence="8 9">CAIM 600</strain>
    </source>
</reference>